<dbReference type="AlphaFoldDB" id="R9IDP7"/>
<keyword evidence="2" id="KW-1185">Reference proteome</keyword>
<organism evidence="1 2">
    <name type="scientific">Phocaeicola sartorii</name>
    <dbReference type="NCBI Taxonomy" id="671267"/>
    <lineage>
        <taxon>Bacteria</taxon>
        <taxon>Pseudomonadati</taxon>
        <taxon>Bacteroidota</taxon>
        <taxon>Bacteroidia</taxon>
        <taxon>Bacteroidales</taxon>
        <taxon>Bacteroidaceae</taxon>
        <taxon>Phocaeicola</taxon>
    </lineage>
</organism>
<evidence type="ECO:0000313" key="2">
    <source>
        <dbReference type="Proteomes" id="UP000014200"/>
    </source>
</evidence>
<dbReference type="EMBL" id="ASSP01000003">
    <property type="protein sequence ID" value="EOS16505.1"/>
    <property type="molecule type" value="Genomic_DNA"/>
</dbReference>
<dbReference type="HOGENOM" id="CLU_3304636_0_0_10"/>
<dbReference type="Proteomes" id="UP000014200">
    <property type="component" value="Unassembled WGS sequence"/>
</dbReference>
<dbReference type="GeneID" id="82156107"/>
<reference evidence="1 2" key="1">
    <citation type="submission" date="2013-04" db="EMBL/GenBank/DDBJ databases">
        <title>The Genome Sequence of Bacteroides massiliensis dnLKV3.</title>
        <authorList>
            <consortium name="The Broad Institute Genomics Platform"/>
            <consortium name="The Broad Institute Genome Sequencing Center for Infectious Disease"/>
            <person name="Earl A."/>
            <person name="Xavier R."/>
            <person name="Kuhn K."/>
            <person name="Stappenbeck T."/>
            <person name="Walker B."/>
            <person name="Young S."/>
            <person name="Zeng Q."/>
            <person name="Gargeya S."/>
            <person name="Fitzgerald M."/>
            <person name="Haas B."/>
            <person name="Abouelleil A."/>
            <person name="Allen A.W."/>
            <person name="Alvarado L."/>
            <person name="Arachchi H.M."/>
            <person name="Berlin A.M."/>
            <person name="Chapman S.B."/>
            <person name="Gainer-Dewar J."/>
            <person name="Goldberg J."/>
            <person name="Griggs A."/>
            <person name="Gujja S."/>
            <person name="Hansen M."/>
            <person name="Howarth C."/>
            <person name="Imamovic A."/>
            <person name="Ireland A."/>
            <person name="Larimer J."/>
            <person name="McCowan C."/>
            <person name="Murphy C."/>
            <person name="Pearson M."/>
            <person name="Poon T.W."/>
            <person name="Priest M."/>
            <person name="Roberts A."/>
            <person name="Saif S."/>
            <person name="Shea T."/>
            <person name="Sisk P."/>
            <person name="Sykes S."/>
            <person name="Wortman J."/>
            <person name="Nusbaum C."/>
            <person name="Birren B."/>
        </authorList>
    </citation>
    <scope>NUCLEOTIDE SEQUENCE [LARGE SCALE GENOMIC DNA]</scope>
    <source>
        <strain evidence="2">dnLKV3</strain>
    </source>
</reference>
<name>R9IDP7_9BACT</name>
<comment type="caution">
    <text evidence="1">The sequence shown here is derived from an EMBL/GenBank/DDBJ whole genome shotgun (WGS) entry which is preliminary data.</text>
</comment>
<dbReference type="PATRIC" id="fig|1235788.3.peg.177"/>
<sequence length="41" mass="4774">MDTLQQTPPLWYWSEPASGYSIEDCEQIVAEERKDSQNCQP</sequence>
<gene>
    <name evidence="1" type="ORF">C802_00184</name>
</gene>
<protein>
    <submittedName>
        <fullName evidence="1">Uncharacterized protein</fullName>
    </submittedName>
</protein>
<dbReference type="STRING" id="1235788.C802_00184"/>
<evidence type="ECO:0000313" key="1">
    <source>
        <dbReference type="EMBL" id="EOS16505.1"/>
    </source>
</evidence>
<accession>R9IDP7</accession>
<proteinExistence type="predicted"/>
<dbReference type="RefSeq" id="WP_016274672.1">
    <property type="nucleotide sequence ID" value="NZ_CAJUNV010000039.1"/>
</dbReference>